<feature type="transmembrane region" description="Helical" evidence="1">
    <location>
        <begin position="57"/>
        <end position="77"/>
    </location>
</feature>
<feature type="transmembrane region" description="Helical" evidence="1">
    <location>
        <begin position="12"/>
        <end position="33"/>
    </location>
</feature>
<protein>
    <submittedName>
        <fullName evidence="2">Uncharacterized protein</fullName>
    </submittedName>
</protein>
<keyword evidence="3" id="KW-1185">Reference proteome</keyword>
<keyword evidence="1" id="KW-0812">Transmembrane</keyword>
<dbReference type="EMBL" id="JADBEF010000001">
    <property type="protein sequence ID" value="MBE1562354.1"/>
    <property type="molecule type" value="Genomic_DNA"/>
</dbReference>
<accession>A0ABR9KK14</accession>
<feature type="transmembrane region" description="Helical" evidence="1">
    <location>
        <begin position="126"/>
        <end position="146"/>
    </location>
</feature>
<gene>
    <name evidence="2" type="ORF">H4W81_005133</name>
</gene>
<evidence type="ECO:0000313" key="2">
    <source>
        <dbReference type="EMBL" id="MBE1562354.1"/>
    </source>
</evidence>
<name>A0ABR9KK14_9ACTN</name>
<keyword evidence="1" id="KW-0472">Membrane</keyword>
<sequence>MADTHPRPRRRGLAVAVVLSGLLLAFTALLPWAGIDARLDLLGAGLSQDVRGVDDPFGVYTLVAGLAAAAFGVAGLLRGRFLTALAALPGATACALLVVYVADPRGIGDRVAVDLGVLSIEPGLRAGWFAALAAALAVTVLALLCLTRAPRPAPESPSRRA</sequence>
<keyword evidence="1" id="KW-1133">Transmembrane helix</keyword>
<dbReference type="Proteomes" id="UP000661607">
    <property type="component" value="Unassembled WGS sequence"/>
</dbReference>
<reference evidence="2 3" key="1">
    <citation type="submission" date="2020-10" db="EMBL/GenBank/DDBJ databases">
        <title>Sequencing the genomes of 1000 actinobacteria strains.</title>
        <authorList>
            <person name="Klenk H.-P."/>
        </authorList>
    </citation>
    <scope>NUCLEOTIDE SEQUENCE [LARGE SCALE GENOMIC DNA]</scope>
    <source>
        <strain evidence="2 3">DSM 43748</strain>
    </source>
</reference>
<feature type="transmembrane region" description="Helical" evidence="1">
    <location>
        <begin position="84"/>
        <end position="102"/>
    </location>
</feature>
<evidence type="ECO:0000313" key="3">
    <source>
        <dbReference type="Proteomes" id="UP000661607"/>
    </source>
</evidence>
<proteinExistence type="predicted"/>
<dbReference type="RefSeq" id="WP_192777102.1">
    <property type="nucleotide sequence ID" value="NZ_BAAASY010000002.1"/>
</dbReference>
<organism evidence="2 3">
    <name type="scientific">Nonomuraea africana</name>
    <dbReference type="NCBI Taxonomy" id="46171"/>
    <lineage>
        <taxon>Bacteria</taxon>
        <taxon>Bacillati</taxon>
        <taxon>Actinomycetota</taxon>
        <taxon>Actinomycetes</taxon>
        <taxon>Streptosporangiales</taxon>
        <taxon>Streptosporangiaceae</taxon>
        <taxon>Nonomuraea</taxon>
    </lineage>
</organism>
<evidence type="ECO:0000256" key="1">
    <source>
        <dbReference type="SAM" id="Phobius"/>
    </source>
</evidence>
<comment type="caution">
    <text evidence="2">The sequence shown here is derived from an EMBL/GenBank/DDBJ whole genome shotgun (WGS) entry which is preliminary data.</text>
</comment>